<feature type="region of interest" description="Disordered" evidence="6">
    <location>
        <begin position="303"/>
        <end position="367"/>
    </location>
</feature>
<dbReference type="InterPro" id="IPR036388">
    <property type="entry name" value="WH-like_DNA-bd_sf"/>
</dbReference>
<dbReference type="Gene3D" id="1.10.10.10">
    <property type="entry name" value="Winged helix-like DNA-binding domain superfamily/Winged helix DNA-binding domain"/>
    <property type="match status" value="1"/>
</dbReference>
<dbReference type="InterPro" id="IPR007627">
    <property type="entry name" value="RNA_pol_sigma70_r2"/>
</dbReference>
<feature type="compositionally biased region" description="Pro residues" evidence="6">
    <location>
        <begin position="313"/>
        <end position="354"/>
    </location>
</feature>
<feature type="domain" description="Putative zinc-finger" evidence="9">
    <location>
        <begin position="193"/>
        <end position="227"/>
    </location>
</feature>
<evidence type="ECO:0000256" key="6">
    <source>
        <dbReference type="SAM" id="MobiDB-lite"/>
    </source>
</evidence>
<organism evidence="10 11">
    <name type="scientific">Actinocorallia longicatena</name>
    <dbReference type="NCBI Taxonomy" id="111803"/>
    <lineage>
        <taxon>Bacteria</taxon>
        <taxon>Bacillati</taxon>
        <taxon>Actinomycetota</taxon>
        <taxon>Actinomycetes</taxon>
        <taxon>Streptosporangiales</taxon>
        <taxon>Thermomonosporaceae</taxon>
        <taxon>Actinocorallia</taxon>
    </lineage>
</organism>
<keyword evidence="7" id="KW-0472">Membrane</keyword>
<keyword evidence="2" id="KW-0805">Transcription regulation</keyword>
<keyword evidence="4" id="KW-0238">DNA-binding</keyword>
<evidence type="ECO:0000256" key="3">
    <source>
        <dbReference type="ARBA" id="ARBA00023082"/>
    </source>
</evidence>
<dbReference type="Pfam" id="PF04542">
    <property type="entry name" value="Sigma70_r2"/>
    <property type="match status" value="1"/>
</dbReference>
<evidence type="ECO:0000256" key="1">
    <source>
        <dbReference type="ARBA" id="ARBA00010641"/>
    </source>
</evidence>
<dbReference type="NCBIfam" id="TIGR02937">
    <property type="entry name" value="sigma70-ECF"/>
    <property type="match status" value="1"/>
</dbReference>
<evidence type="ECO:0000256" key="2">
    <source>
        <dbReference type="ARBA" id="ARBA00023015"/>
    </source>
</evidence>
<dbReference type="Pfam" id="PF13490">
    <property type="entry name" value="zf-HC2"/>
    <property type="match status" value="1"/>
</dbReference>
<dbReference type="InterPro" id="IPR039425">
    <property type="entry name" value="RNA_pol_sigma-70-like"/>
</dbReference>
<gene>
    <name evidence="10" type="ORF">GCM10010468_71290</name>
</gene>
<dbReference type="Gene3D" id="1.10.10.1320">
    <property type="entry name" value="Anti-sigma factor, zinc-finger domain"/>
    <property type="match status" value="1"/>
</dbReference>
<dbReference type="InterPro" id="IPR027383">
    <property type="entry name" value="Znf_put"/>
</dbReference>
<keyword evidence="11" id="KW-1185">Reference proteome</keyword>
<sequence>MGEQAVAEPSDAALISRIRTGDNDAYALLYERHKAAARGLARHLISSDTEVDDAVSETFTKVLSVIQRGGGPGDSFRPYLLTSVRRTVYDRHRAGRRENITDEIELYDPGVPFVDPALEGLEQKMIVRAYLSLPERWQAVLWHTEIEGRKPADVAPLLGLSANGVAALAYRAREGLKQAYLQMHLAATPPKACRPTLDILGAYVRGGLAKKETARVEAHLDDCSDCRAIYLELKDLNRSLRTLVGPLILGVGGAAYLLKGGIFGGALFWWKTLPKRQQQALAGGTAVAVAVAAGLLALPAGNELPLPKKAEPRPPAVARPQRPAPVKPAPAPAPVPKPVPAPGDPAVVPPPVPRPVSSTPSPRPSRLDAEIGTVGVLLRGKPGIVAMTVRNSGGGASRPIAADVALPPGVGFTGGATGRTAAAWAPLVAPGGGWSCRPMEEVLRCAHGPLRPRATASAYLHVLVADDAPLGPPVSLALRQDGGKAALKAEADRGVQEAGMPARFATDGNVRIVQAGNALMSCPAGKPGCEEARNRKGTELDNDFWPMKPIDLDDAPGTASSSAADLTFGGKVLWAGLYWSGVESGEEKTARLRVPGGAYTTVKAQDADAVKLPGYGAYQAFADVTSKVTESGRYWVADVPTRTGVAKYAGWSLVVVVSDPAAPLSRTMILDGPKALGPTGADRVDVPVDGLLPAAIPARIGVVAWEGDAQLGEDRVLLSGDGRTAATSLGGANAFVSSAAGAVGPRMTYGVDVVSYTARLRGKPLLSLTTKTDAYVAGVVTVTAPLRS</sequence>
<dbReference type="InterPro" id="IPR041916">
    <property type="entry name" value="Anti_sigma_zinc_sf"/>
</dbReference>
<accession>A0ABP6QP90</accession>
<keyword evidence="3" id="KW-0731">Sigma factor</keyword>
<dbReference type="InterPro" id="IPR013325">
    <property type="entry name" value="RNA_pol_sigma_r2"/>
</dbReference>
<proteinExistence type="inferred from homology"/>
<feature type="transmembrane region" description="Helical" evidence="7">
    <location>
        <begin position="281"/>
        <end position="301"/>
    </location>
</feature>
<evidence type="ECO:0000313" key="11">
    <source>
        <dbReference type="Proteomes" id="UP001501237"/>
    </source>
</evidence>
<evidence type="ECO:0000256" key="7">
    <source>
        <dbReference type="SAM" id="Phobius"/>
    </source>
</evidence>
<comment type="similarity">
    <text evidence="1">Belongs to the sigma-70 factor family. ECF subfamily.</text>
</comment>
<evidence type="ECO:0000256" key="5">
    <source>
        <dbReference type="ARBA" id="ARBA00023163"/>
    </source>
</evidence>
<dbReference type="Proteomes" id="UP001501237">
    <property type="component" value="Unassembled WGS sequence"/>
</dbReference>
<dbReference type="InterPro" id="IPR014284">
    <property type="entry name" value="RNA_pol_sigma-70_dom"/>
</dbReference>
<evidence type="ECO:0008006" key="12">
    <source>
        <dbReference type="Google" id="ProtNLM"/>
    </source>
</evidence>
<dbReference type="InterPro" id="IPR013324">
    <property type="entry name" value="RNA_pol_sigma_r3/r4-like"/>
</dbReference>
<dbReference type="RefSeq" id="WP_344837471.1">
    <property type="nucleotide sequence ID" value="NZ_BAAAUV010000031.1"/>
</dbReference>
<evidence type="ECO:0000313" key="10">
    <source>
        <dbReference type="EMBL" id="GAA3236848.1"/>
    </source>
</evidence>
<keyword evidence="7" id="KW-1133">Transmembrane helix</keyword>
<keyword evidence="5" id="KW-0804">Transcription</keyword>
<dbReference type="EMBL" id="BAAAUV010000031">
    <property type="protein sequence ID" value="GAA3236848.1"/>
    <property type="molecule type" value="Genomic_DNA"/>
</dbReference>
<keyword evidence="7" id="KW-0812">Transmembrane</keyword>
<dbReference type="SUPFAM" id="SSF88659">
    <property type="entry name" value="Sigma3 and sigma4 domains of RNA polymerase sigma factors"/>
    <property type="match status" value="1"/>
</dbReference>
<name>A0ABP6QP90_9ACTN</name>
<feature type="transmembrane region" description="Helical" evidence="7">
    <location>
        <begin position="243"/>
        <end position="269"/>
    </location>
</feature>
<dbReference type="Gene3D" id="1.10.1740.10">
    <property type="match status" value="1"/>
</dbReference>
<comment type="caution">
    <text evidence="10">The sequence shown here is derived from an EMBL/GenBank/DDBJ whole genome shotgun (WGS) entry which is preliminary data.</text>
</comment>
<feature type="domain" description="RNA polymerase sigma-70 region 2" evidence="8">
    <location>
        <begin position="29"/>
        <end position="97"/>
    </location>
</feature>
<dbReference type="SUPFAM" id="SSF88946">
    <property type="entry name" value="Sigma2 domain of RNA polymerase sigma factors"/>
    <property type="match status" value="1"/>
</dbReference>
<reference evidence="11" key="1">
    <citation type="journal article" date="2019" name="Int. J. Syst. Evol. Microbiol.">
        <title>The Global Catalogue of Microorganisms (GCM) 10K type strain sequencing project: providing services to taxonomists for standard genome sequencing and annotation.</title>
        <authorList>
            <consortium name="The Broad Institute Genomics Platform"/>
            <consortium name="The Broad Institute Genome Sequencing Center for Infectious Disease"/>
            <person name="Wu L."/>
            <person name="Ma J."/>
        </authorList>
    </citation>
    <scope>NUCLEOTIDE SEQUENCE [LARGE SCALE GENOMIC DNA]</scope>
    <source>
        <strain evidence="11">JCM 9377</strain>
    </source>
</reference>
<evidence type="ECO:0000259" key="8">
    <source>
        <dbReference type="Pfam" id="PF04542"/>
    </source>
</evidence>
<dbReference type="PANTHER" id="PTHR43133:SF8">
    <property type="entry name" value="RNA POLYMERASE SIGMA FACTOR HI_1459-RELATED"/>
    <property type="match status" value="1"/>
</dbReference>
<dbReference type="PANTHER" id="PTHR43133">
    <property type="entry name" value="RNA POLYMERASE ECF-TYPE SIGMA FACTO"/>
    <property type="match status" value="1"/>
</dbReference>
<evidence type="ECO:0000256" key="4">
    <source>
        <dbReference type="ARBA" id="ARBA00023125"/>
    </source>
</evidence>
<evidence type="ECO:0000259" key="9">
    <source>
        <dbReference type="Pfam" id="PF13490"/>
    </source>
</evidence>
<protein>
    <recommendedName>
        <fullName evidence="12">RNA polymerase sigma factor (Sigma-70 family)</fullName>
    </recommendedName>
</protein>